<dbReference type="GO" id="GO:0004730">
    <property type="term" value="F:pseudouridylate synthase activity"/>
    <property type="evidence" value="ECO:0007669"/>
    <property type="project" value="UniProtKB-UniRule"/>
</dbReference>
<evidence type="ECO:0000256" key="1">
    <source>
        <dbReference type="ARBA" id="ARBA00022723"/>
    </source>
</evidence>
<dbReference type="GO" id="GO:0016798">
    <property type="term" value="F:hydrolase activity, acting on glycosyl bonds"/>
    <property type="evidence" value="ECO:0007669"/>
    <property type="project" value="UniProtKB-KW"/>
</dbReference>
<protein>
    <recommendedName>
        <fullName evidence="6">Pseudouridine-5'-phosphate glycosidase</fullName>
        <shortName evidence="6">PsiMP glycosidase</shortName>
        <ecNumber evidence="6">4.2.1.70</ecNumber>
    </recommendedName>
</protein>
<evidence type="ECO:0000256" key="3">
    <source>
        <dbReference type="ARBA" id="ARBA00023211"/>
    </source>
</evidence>
<dbReference type="GO" id="GO:0046113">
    <property type="term" value="P:nucleobase catabolic process"/>
    <property type="evidence" value="ECO:0007669"/>
    <property type="project" value="UniProtKB-UniRule"/>
</dbReference>
<feature type="binding site" evidence="6">
    <location>
        <begin position="137"/>
        <end position="139"/>
    </location>
    <ligand>
        <name>substrate</name>
    </ligand>
</feature>
<feature type="active site" description="Proton donor" evidence="6">
    <location>
        <position position="24"/>
    </location>
</feature>
<feature type="active site" description="Nucleophile" evidence="6">
    <location>
        <position position="156"/>
    </location>
</feature>
<evidence type="ECO:0000313" key="7">
    <source>
        <dbReference type="EMBL" id="XBV22721.1"/>
    </source>
</evidence>
<dbReference type="AlphaFoldDB" id="A0AAU7T7S6"/>
<keyword evidence="5 6" id="KW-0326">Glycosidase</keyword>
<keyword evidence="2 6" id="KW-0378">Hydrolase</keyword>
<comment type="cofactor">
    <cofactor evidence="6">
        <name>Mn(2+)</name>
        <dbReference type="ChEBI" id="CHEBI:29035"/>
    </cofactor>
    <text evidence="6">Binds 1 Mn(2+) ion per subunit.</text>
</comment>
<dbReference type="EMBL" id="CP158165">
    <property type="protein sequence ID" value="XBV22721.1"/>
    <property type="molecule type" value="Genomic_DNA"/>
</dbReference>
<keyword evidence="1 6" id="KW-0479">Metal-binding</keyword>
<dbReference type="GO" id="GO:0005737">
    <property type="term" value="C:cytoplasm"/>
    <property type="evidence" value="ECO:0007669"/>
    <property type="project" value="TreeGrafter"/>
</dbReference>
<dbReference type="Gene3D" id="3.40.1790.10">
    <property type="entry name" value="Indigoidine synthase domain"/>
    <property type="match status" value="1"/>
</dbReference>
<proteinExistence type="inferred from homology"/>
<dbReference type="RefSeq" id="WP_350275560.1">
    <property type="nucleotide sequence ID" value="NZ_CP158165.1"/>
</dbReference>
<evidence type="ECO:0000256" key="2">
    <source>
        <dbReference type="ARBA" id="ARBA00022801"/>
    </source>
</evidence>
<name>A0AAU7T7S6_9ACTN</name>
<evidence type="ECO:0000256" key="5">
    <source>
        <dbReference type="ARBA" id="ARBA00023295"/>
    </source>
</evidence>
<feature type="binding site" evidence="6">
    <location>
        <position position="105"/>
    </location>
    <ligand>
        <name>substrate</name>
    </ligand>
</feature>
<dbReference type="GO" id="GO:0046872">
    <property type="term" value="F:metal ion binding"/>
    <property type="evidence" value="ECO:0007669"/>
    <property type="project" value="UniProtKB-KW"/>
</dbReference>
<reference evidence="7" key="1">
    <citation type="submission" date="2024-06" db="EMBL/GenBank/DDBJ databases">
        <title>Kribbella sp. strain HUAS MG21 genome sequences.</title>
        <authorList>
            <person name="Mo P."/>
        </authorList>
    </citation>
    <scope>NUCLEOTIDE SEQUENCE</scope>
    <source>
        <strain evidence="7">HUAS MG21</strain>
    </source>
</reference>
<dbReference type="PANTHER" id="PTHR42909">
    <property type="entry name" value="ZGC:136858"/>
    <property type="match status" value="1"/>
</dbReference>
<organism evidence="7">
    <name type="scientific">Kribbella sp. HUAS MG21</name>
    <dbReference type="NCBI Taxonomy" id="3160966"/>
    <lineage>
        <taxon>Bacteria</taxon>
        <taxon>Bacillati</taxon>
        <taxon>Actinomycetota</taxon>
        <taxon>Actinomycetes</taxon>
        <taxon>Propionibacteriales</taxon>
        <taxon>Kribbellaceae</taxon>
        <taxon>Kribbella</taxon>
    </lineage>
</organism>
<evidence type="ECO:0000256" key="6">
    <source>
        <dbReference type="HAMAP-Rule" id="MF_01876"/>
    </source>
</evidence>
<accession>A0AAU7T7S6</accession>
<dbReference type="SUPFAM" id="SSF110581">
    <property type="entry name" value="Indigoidine synthase A-like"/>
    <property type="match status" value="1"/>
</dbReference>
<dbReference type="PANTHER" id="PTHR42909:SF1">
    <property type="entry name" value="CARBOHYDRATE KINASE PFKB DOMAIN-CONTAINING PROTEIN"/>
    <property type="match status" value="1"/>
</dbReference>
<dbReference type="HAMAP" id="MF_01876">
    <property type="entry name" value="PsiMP_glycosidase"/>
    <property type="match status" value="1"/>
</dbReference>
<comment type="subunit">
    <text evidence="6">Homotrimer.</text>
</comment>
<dbReference type="EC" id="4.2.1.70" evidence="6"/>
<feature type="binding site" evidence="6">
    <location>
        <position position="84"/>
    </location>
    <ligand>
        <name>substrate</name>
    </ligand>
</feature>
<dbReference type="Pfam" id="PF04227">
    <property type="entry name" value="Indigoidine_A"/>
    <property type="match status" value="1"/>
</dbReference>
<dbReference type="InterPro" id="IPR007342">
    <property type="entry name" value="PsuG"/>
</dbReference>
<feature type="binding site" evidence="6">
    <location>
        <position position="135"/>
    </location>
    <ligand>
        <name>Mn(2+)</name>
        <dbReference type="ChEBI" id="CHEBI:29035"/>
    </ligand>
</feature>
<sequence length="298" mass="30921">MIEPSVSDDVAQALAAKRAVVALESTIFSNLGLPAPANAEALELCKQAVLAHGAVPAVTAILDGRPQVGLSPDREKRVLEGSRKVAERDLAVAQAQRWEVGVTTVSATVALAHAVGIPVFATGGIGGVHRGATGDISADLDAIANHPVITVCAGAKAFLDLPRTLEYLETAGVPVLGWQHDWFPAFYTRSSGLPIPHRVDDERTVCDVLRFRARPDTGVLLTAPIPVEDEIPAERIDAVLTAALAASAEAGVAGPAVTPYVLARIEKETDGDSIPANLALARNNATLAARIAVALASV</sequence>
<gene>
    <name evidence="6" type="primary">psuG</name>
    <name evidence="7" type="ORF">ABN611_29675</name>
</gene>
<dbReference type="InterPro" id="IPR022830">
    <property type="entry name" value="Indigdn_synthA-like"/>
</dbReference>
<comment type="function">
    <text evidence="6">Catalyzes the reversible cleavage of pseudouridine 5'-phosphate (PsiMP) to ribose 5-phosphate and uracil. Functions biologically in the cleavage direction, as part of a pseudouridine degradation pathway.</text>
</comment>
<keyword evidence="3 6" id="KW-0464">Manganese</keyword>
<evidence type="ECO:0000256" key="4">
    <source>
        <dbReference type="ARBA" id="ARBA00023239"/>
    </source>
</evidence>
<comment type="catalytic activity">
    <reaction evidence="6">
        <text>D-ribose 5-phosphate + uracil = psi-UMP + H2O</text>
        <dbReference type="Rhea" id="RHEA:18337"/>
        <dbReference type="ChEBI" id="CHEBI:15377"/>
        <dbReference type="ChEBI" id="CHEBI:17568"/>
        <dbReference type="ChEBI" id="CHEBI:58380"/>
        <dbReference type="ChEBI" id="CHEBI:78346"/>
        <dbReference type="EC" id="4.2.1.70"/>
    </reaction>
</comment>
<keyword evidence="4 6" id="KW-0456">Lyase</keyword>
<comment type="similarity">
    <text evidence="6">Belongs to the pseudouridine-5'-phosphate glycosidase family.</text>
</comment>